<protein>
    <submittedName>
        <fullName evidence="1">Uncharacterized protein</fullName>
    </submittedName>
</protein>
<name>B1FJ89_9BURK</name>
<evidence type="ECO:0000313" key="2">
    <source>
        <dbReference type="Proteomes" id="UP000005463"/>
    </source>
</evidence>
<dbReference type="EMBL" id="ABLC01000119">
    <property type="protein sequence ID" value="EDT02388.1"/>
    <property type="molecule type" value="Genomic_DNA"/>
</dbReference>
<dbReference type="PATRIC" id="fig|396596.7.peg.3442"/>
<reference evidence="1 2" key="1">
    <citation type="submission" date="2008-03" db="EMBL/GenBank/DDBJ databases">
        <title>Sequencing of the draft genome and assembly of Burkholderia ambifaria IOP40-10.</title>
        <authorList>
            <consortium name="US DOE Joint Genome Institute (JGI-PGF)"/>
            <person name="Copeland A."/>
            <person name="Lucas S."/>
            <person name="Lapidus A."/>
            <person name="Glavina del Rio T."/>
            <person name="Dalin E."/>
            <person name="Tice H."/>
            <person name="Bruce D."/>
            <person name="Goodwin L."/>
            <person name="Pitluck S."/>
            <person name="Larimer F."/>
            <person name="Land M.L."/>
            <person name="Hauser L."/>
            <person name="Tiedje J."/>
            <person name="Richardson P."/>
        </authorList>
    </citation>
    <scope>NUCLEOTIDE SEQUENCE [LARGE SCALE GENOMIC DNA]</scope>
    <source>
        <strain evidence="1 2">IOP40-10</strain>
    </source>
</reference>
<dbReference type="Proteomes" id="UP000005463">
    <property type="component" value="Unassembled WGS sequence"/>
</dbReference>
<comment type="caution">
    <text evidence="1">The sequence shown here is derived from an EMBL/GenBank/DDBJ whole genome shotgun (WGS) entry which is preliminary data.</text>
</comment>
<sequence>MARVAFYGQRGVIQLGETRSRCRCVPYRCRASVQLSEVLRKMMNNIQNKETP</sequence>
<gene>
    <name evidence="1" type="ORF">BamIOP4010DRAFT_4100</name>
</gene>
<proteinExistence type="predicted"/>
<evidence type="ECO:0000313" key="1">
    <source>
        <dbReference type="EMBL" id="EDT02388.1"/>
    </source>
</evidence>
<accession>B1FJ89</accession>
<organism evidence="1 2">
    <name type="scientific">Burkholderia ambifaria IOP40-10</name>
    <dbReference type="NCBI Taxonomy" id="396596"/>
    <lineage>
        <taxon>Bacteria</taxon>
        <taxon>Pseudomonadati</taxon>
        <taxon>Pseudomonadota</taxon>
        <taxon>Betaproteobacteria</taxon>
        <taxon>Burkholderiales</taxon>
        <taxon>Burkholderiaceae</taxon>
        <taxon>Burkholderia</taxon>
        <taxon>Burkholderia cepacia complex</taxon>
    </lineage>
</organism>
<dbReference type="AlphaFoldDB" id="B1FJ89"/>